<reference evidence="1 2" key="1">
    <citation type="submission" date="2021-03" db="EMBL/GenBank/DDBJ databases">
        <title>Sequencing the genomes of 1000 actinobacteria strains.</title>
        <authorList>
            <person name="Klenk H.-P."/>
        </authorList>
    </citation>
    <scope>NUCLEOTIDE SEQUENCE [LARGE SCALE GENOMIC DNA]</scope>
    <source>
        <strain evidence="1 2">DSM 44580</strain>
    </source>
</reference>
<name>A0ABS5APH5_9PSEU</name>
<keyword evidence="1" id="KW-0560">Oxidoreductase</keyword>
<sequence length="253" mass="25825">MTAVENPAKEIAVLGTGTDGPLRRYATLIQELSGVPARVLRIETDELVPALGSLPGSTAAVFVSHLPSGAALSAAVPVVTGQQSTAVTLTAAALTALTRSGRAPNAARVVIVGADALPPLGVLLMAAGIGDITAWRERDASAYPLTHVTRNADAVIDLLGACPVGSVPNLLQPGTGVDRLLALPGLLRALCGTPWATVEVETLLACVFALVMATRPGDLLPARLDLALTAGVADAAFGALPRRPRRPDLPPTR</sequence>
<proteinExistence type="predicted"/>
<dbReference type="RefSeq" id="WP_086782562.1">
    <property type="nucleotide sequence ID" value="NZ_JAGIOO010000001.1"/>
</dbReference>
<comment type="caution">
    <text evidence="1">The sequence shown here is derived from an EMBL/GenBank/DDBJ whole genome shotgun (WGS) entry which is preliminary data.</text>
</comment>
<gene>
    <name evidence="1" type="ORF">JOF53_007349</name>
</gene>
<dbReference type="Proteomes" id="UP001519363">
    <property type="component" value="Unassembled WGS sequence"/>
</dbReference>
<accession>A0ABS5APH5</accession>
<protein>
    <submittedName>
        <fullName evidence="1">Malate dehydrogenase (Oxaloacetate-decarboxylating)</fullName>
        <ecNumber evidence="1">1.1.1.38</ecNumber>
    </submittedName>
</protein>
<organism evidence="1 2">
    <name type="scientific">Crossiella equi</name>
    <dbReference type="NCBI Taxonomy" id="130796"/>
    <lineage>
        <taxon>Bacteria</taxon>
        <taxon>Bacillati</taxon>
        <taxon>Actinomycetota</taxon>
        <taxon>Actinomycetes</taxon>
        <taxon>Pseudonocardiales</taxon>
        <taxon>Pseudonocardiaceae</taxon>
        <taxon>Crossiella</taxon>
    </lineage>
</organism>
<dbReference type="EMBL" id="JAGIOO010000001">
    <property type="protein sequence ID" value="MBP2478477.1"/>
    <property type="molecule type" value="Genomic_DNA"/>
</dbReference>
<dbReference type="EC" id="1.1.1.38" evidence="1"/>
<evidence type="ECO:0000313" key="2">
    <source>
        <dbReference type="Proteomes" id="UP001519363"/>
    </source>
</evidence>
<keyword evidence="2" id="KW-1185">Reference proteome</keyword>
<dbReference type="GO" id="GO:0016491">
    <property type="term" value="F:oxidoreductase activity"/>
    <property type="evidence" value="ECO:0007669"/>
    <property type="project" value="UniProtKB-KW"/>
</dbReference>
<evidence type="ECO:0000313" key="1">
    <source>
        <dbReference type="EMBL" id="MBP2478477.1"/>
    </source>
</evidence>